<feature type="transmembrane region" description="Helical" evidence="7">
    <location>
        <begin position="252"/>
        <end position="274"/>
    </location>
</feature>
<dbReference type="InterPro" id="IPR000731">
    <property type="entry name" value="SSD"/>
</dbReference>
<dbReference type="GO" id="GO:0005886">
    <property type="term" value="C:plasma membrane"/>
    <property type="evidence" value="ECO:0007669"/>
    <property type="project" value="UniProtKB-SubCell"/>
</dbReference>
<keyword evidence="3" id="KW-1003">Cell membrane</keyword>
<dbReference type="PANTHER" id="PTHR33406">
    <property type="entry name" value="MEMBRANE PROTEIN MJ1562-RELATED"/>
    <property type="match status" value="1"/>
</dbReference>
<reference evidence="9 11" key="1">
    <citation type="submission" date="2015-04" db="EMBL/GenBank/DDBJ databases">
        <title>The draft genome sequence of Roseovarius indicus B108T.</title>
        <authorList>
            <person name="Li G."/>
            <person name="Lai Q."/>
            <person name="Shao Z."/>
            <person name="Yan P."/>
        </authorList>
    </citation>
    <scope>NUCLEOTIDE SEQUENCE [LARGE SCALE GENOMIC DNA]</scope>
    <source>
        <strain evidence="9 11">B108</strain>
    </source>
</reference>
<evidence type="ECO:0000259" key="8">
    <source>
        <dbReference type="PROSITE" id="PS50156"/>
    </source>
</evidence>
<keyword evidence="11" id="KW-1185">Reference proteome</keyword>
<proteinExistence type="inferred from homology"/>
<evidence type="ECO:0000256" key="5">
    <source>
        <dbReference type="ARBA" id="ARBA00022989"/>
    </source>
</evidence>
<comment type="similarity">
    <text evidence="2">Belongs to the resistance-nodulation-cell division (RND) (TC 2.A.6) family. MmpL subfamily.</text>
</comment>
<dbReference type="EMBL" id="CP031598">
    <property type="protein sequence ID" value="QEW28504.1"/>
    <property type="molecule type" value="Genomic_DNA"/>
</dbReference>
<feature type="transmembrane region" description="Helical" evidence="7">
    <location>
        <begin position="20"/>
        <end position="39"/>
    </location>
</feature>
<evidence type="ECO:0000256" key="4">
    <source>
        <dbReference type="ARBA" id="ARBA00022692"/>
    </source>
</evidence>
<feature type="transmembrane region" description="Helical" evidence="7">
    <location>
        <begin position="356"/>
        <end position="376"/>
    </location>
</feature>
<dbReference type="AlphaFoldDB" id="A0A0T5P5P6"/>
<feature type="transmembrane region" description="Helical" evidence="7">
    <location>
        <begin position="661"/>
        <end position="685"/>
    </location>
</feature>
<evidence type="ECO:0000313" key="12">
    <source>
        <dbReference type="Proteomes" id="UP000325785"/>
    </source>
</evidence>
<sequence>MEDSGAHPLAKAIARWLVRYDLLAFLLGVVLIGLVALGLRNLELASDNRNFFGGDNPEIDAVLRLEDTYANADTVFFALVSEDSAFTPEMLEQLKAFTEDAWQLPYALRVESLANYSHSRAQGDEIIVEELIPPDLEIDAAAAERIGRIALASPELVNRLVSEDGRALGIHVNLALPNGQDGVVHDAAEQAREMKAAWQAAAPELDILLSGGIIGDLTFNEATKRDLFTLIPVAFVVVTLLMILGLGSVAGWLGTALITFSGTLATMGFAGWAGIELIPATATSPLAVMVLVAASCVHLVLSWTRRLNAGVAGDRAVQGAFEENLAAVAVANITTAAGFLCLNFSESPPLAEMGNIVAFGIIVGWLLTALILPAIMKRCPDFRFRPVRVPAKWLEALARGTQARAGTILIVFAALIAVAATGLSQIRFNDNPLRYFDESFEFRRDSDAIERHLTGMETVQFSLESPEGESVFSPEFLREADRFADWLRTQEKVVFVGSITDVLKRLNRTLGGDDPNAYRIADSQEANAQAMMLYELSLPPGQDMNQMLDIGRTKTRLIAVLEDASGQDIHRFALKAEGWMEANTPEIATKAVSVGVAFAELSRRNNTAMIWGMLTVLVLVSGILMLTLRDLKLGALSLVPNVLPALLGFGFWGWLNGDVNLGSTVVTTMTFGIVVDDTVHVLMHYQRALRTGLGREDALRDTFRKVGTALMVTSIAIMSGFVIMTQSGFAINKHIGSLSAVVVALALVTDLVLLPAVLKKARS</sequence>
<gene>
    <name evidence="10" type="ORF">RIdsm_04335</name>
    <name evidence="9" type="ORF">XM52_18530</name>
</gene>
<protein>
    <submittedName>
        <fullName evidence="10">Putative HAE3 family efflux transporter</fullName>
    </submittedName>
</protein>
<dbReference type="EMBL" id="LAXI01000014">
    <property type="protein sequence ID" value="KRS16337.1"/>
    <property type="molecule type" value="Genomic_DNA"/>
</dbReference>
<dbReference type="SUPFAM" id="SSF82866">
    <property type="entry name" value="Multidrug efflux transporter AcrB transmembrane domain"/>
    <property type="match status" value="2"/>
</dbReference>
<feature type="transmembrane region" description="Helical" evidence="7">
    <location>
        <begin position="735"/>
        <end position="758"/>
    </location>
</feature>
<dbReference type="PROSITE" id="PS50156">
    <property type="entry name" value="SSD"/>
    <property type="match status" value="1"/>
</dbReference>
<feature type="transmembrane region" description="Helical" evidence="7">
    <location>
        <begin position="286"/>
        <end position="304"/>
    </location>
</feature>
<comment type="subcellular location">
    <subcellularLocation>
        <location evidence="1">Cell membrane</location>
        <topology evidence="1">Multi-pass membrane protein</topology>
    </subcellularLocation>
</comment>
<feature type="transmembrane region" description="Helical" evidence="7">
    <location>
        <begin position="608"/>
        <end position="628"/>
    </location>
</feature>
<keyword evidence="6 7" id="KW-0472">Membrane</keyword>
<dbReference type="STRING" id="540747.SAMN04488031_10551"/>
<dbReference type="Gene3D" id="1.20.1640.10">
    <property type="entry name" value="Multidrug efflux transporter AcrB transmembrane domain"/>
    <property type="match status" value="2"/>
</dbReference>
<accession>A0A0T5P5P6</accession>
<evidence type="ECO:0000313" key="10">
    <source>
        <dbReference type="EMBL" id="QEW28504.1"/>
    </source>
</evidence>
<dbReference type="InterPro" id="IPR004869">
    <property type="entry name" value="MMPL_dom"/>
</dbReference>
<keyword evidence="4 7" id="KW-0812">Transmembrane</keyword>
<dbReference type="Pfam" id="PF03176">
    <property type="entry name" value="MMPL"/>
    <property type="match status" value="2"/>
</dbReference>
<dbReference type="PATRIC" id="fig|540747.5.peg.1459"/>
<feature type="transmembrane region" description="Helical" evidence="7">
    <location>
        <begin position="227"/>
        <end position="246"/>
    </location>
</feature>
<dbReference type="KEGG" id="rid:RIdsm_04335"/>
<keyword evidence="5 7" id="KW-1133">Transmembrane helix</keyword>
<evidence type="ECO:0000313" key="11">
    <source>
        <dbReference type="Proteomes" id="UP000051401"/>
    </source>
</evidence>
<dbReference type="Proteomes" id="UP000051401">
    <property type="component" value="Unassembled WGS sequence"/>
</dbReference>
<feature type="transmembrane region" description="Helical" evidence="7">
    <location>
        <begin position="635"/>
        <end position="655"/>
    </location>
</feature>
<dbReference type="Proteomes" id="UP000325785">
    <property type="component" value="Chromosome"/>
</dbReference>
<organism evidence="9 11">
    <name type="scientific">Roseovarius indicus</name>
    <dbReference type="NCBI Taxonomy" id="540747"/>
    <lineage>
        <taxon>Bacteria</taxon>
        <taxon>Pseudomonadati</taxon>
        <taxon>Pseudomonadota</taxon>
        <taxon>Alphaproteobacteria</taxon>
        <taxon>Rhodobacterales</taxon>
        <taxon>Roseobacteraceae</taxon>
        <taxon>Roseovarius</taxon>
    </lineage>
</organism>
<feature type="domain" description="SSD" evidence="8">
    <location>
        <begin position="633"/>
        <end position="760"/>
    </location>
</feature>
<reference evidence="10 12" key="2">
    <citation type="submission" date="2018-08" db="EMBL/GenBank/DDBJ databases">
        <title>Genetic Globetrotter - A new plasmid hitch-hiking vast phylogenetic and geographic distances.</title>
        <authorList>
            <person name="Vollmers J."/>
            <person name="Petersen J."/>
        </authorList>
    </citation>
    <scope>NUCLEOTIDE SEQUENCE [LARGE SCALE GENOMIC DNA]</scope>
    <source>
        <strain evidence="10 12">DSM 26383</strain>
    </source>
</reference>
<evidence type="ECO:0000256" key="3">
    <source>
        <dbReference type="ARBA" id="ARBA00022475"/>
    </source>
</evidence>
<dbReference type="InterPro" id="IPR050545">
    <property type="entry name" value="Mycobact_MmpL"/>
</dbReference>
<dbReference type="PANTHER" id="PTHR33406:SF6">
    <property type="entry name" value="MEMBRANE PROTEIN YDGH-RELATED"/>
    <property type="match status" value="1"/>
</dbReference>
<evidence type="ECO:0000256" key="6">
    <source>
        <dbReference type="ARBA" id="ARBA00023136"/>
    </source>
</evidence>
<evidence type="ECO:0000256" key="2">
    <source>
        <dbReference type="ARBA" id="ARBA00010157"/>
    </source>
</evidence>
<evidence type="ECO:0000256" key="1">
    <source>
        <dbReference type="ARBA" id="ARBA00004651"/>
    </source>
</evidence>
<feature type="transmembrane region" description="Helical" evidence="7">
    <location>
        <begin position="706"/>
        <end position="729"/>
    </location>
</feature>
<name>A0A0T5P5P6_9RHOB</name>
<evidence type="ECO:0000256" key="7">
    <source>
        <dbReference type="SAM" id="Phobius"/>
    </source>
</evidence>
<evidence type="ECO:0000313" key="9">
    <source>
        <dbReference type="EMBL" id="KRS16337.1"/>
    </source>
</evidence>